<comment type="caution">
    <text evidence="1">The sequence shown here is derived from an EMBL/GenBank/DDBJ whole genome shotgun (WGS) entry which is preliminary data.</text>
</comment>
<accession>A0A246JWX2</accession>
<dbReference type="EMBL" id="NISK01000002">
    <property type="protein sequence ID" value="OWQ97560.1"/>
    <property type="molecule type" value="Genomic_DNA"/>
</dbReference>
<gene>
    <name evidence="1" type="ORF">CDQ92_11180</name>
</gene>
<proteinExistence type="predicted"/>
<organism evidence="1 2">
    <name type="scientific">Sphingopyxis bauzanensis</name>
    <dbReference type="NCBI Taxonomy" id="651663"/>
    <lineage>
        <taxon>Bacteria</taxon>
        <taxon>Pseudomonadati</taxon>
        <taxon>Pseudomonadota</taxon>
        <taxon>Alphaproteobacteria</taxon>
        <taxon>Sphingomonadales</taxon>
        <taxon>Sphingomonadaceae</taxon>
        <taxon>Sphingopyxis</taxon>
    </lineage>
</organism>
<dbReference type="AlphaFoldDB" id="A0A246JWX2"/>
<dbReference type="Proteomes" id="UP000197361">
    <property type="component" value="Unassembled WGS sequence"/>
</dbReference>
<sequence>MELTDALFGYEHLLQRLFSEGGRLASAVVAAQSHENLSPVAGHQILSAISNAQLSVSGAIGHMAEGHRQLEFMAQKLGIDPEAFGDVIKRPNSARGATPIGLAA</sequence>
<reference evidence="1 2" key="1">
    <citation type="journal article" date="2010" name="Int. J. Syst. Evol. Microbiol.">
        <title>Sphingopyxis bauzanensis sp. nov., a psychrophilic bacterium isolated from soil.</title>
        <authorList>
            <person name="Zhang D.C."/>
            <person name="Liu H.C."/>
            <person name="Xin Y.H."/>
            <person name="Zhou Y.G."/>
            <person name="Schinner F."/>
            <person name="Margesin R."/>
        </authorList>
    </citation>
    <scope>NUCLEOTIDE SEQUENCE [LARGE SCALE GENOMIC DNA]</scope>
    <source>
        <strain evidence="1 2">DSM 22271</strain>
    </source>
</reference>
<evidence type="ECO:0000313" key="2">
    <source>
        <dbReference type="Proteomes" id="UP000197361"/>
    </source>
</evidence>
<protein>
    <submittedName>
        <fullName evidence="1">Uncharacterized protein</fullName>
    </submittedName>
</protein>
<keyword evidence="2" id="KW-1185">Reference proteome</keyword>
<evidence type="ECO:0000313" key="1">
    <source>
        <dbReference type="EMBL" id="OWQ97560.1"/>
    </source>
</evidence>
<name>A0A246JWX2_9SPHN</name>